<feature type="transmembrane region" description="Helical" evidence="1">
    <location>
        <begin position="21"/>
        <end position="40"/>
    </location>
</feature>
<sequence length="128" mass="14212">MLGSHASQILERGGQKSRCGVGFLLCGGGFFFLFLMITFLGRERQIGGLSSLLLLHFLVLLILLIPLAWKRFGMTSLMFSGRELQHPEGSRGLTTKIEGWNRGSESLTRAPHARLLRVLRAASCFGRH</sequence>
<dbReference type="Proteomes" id="UP000887226">
    <property type="component" value="Unassembled WGS sequence"/>
</dbReference>
<keyword evidence="1" id="KW-1133">Transmembrane helix</keyword>
<feature type="non-terminal residue" evidence="2">
    <location>
        <position position="128"/>
    </location>
</feature>
<accession>A0A9P7YUA4</accession>
<feature type="transmembrane region" description="Helical" evidence="1">
    <location>
        <begin position="46"/>
        <end position="69"/>
    </location>
</feature>
<evidence type="ECO:0000256" key="1">
    <source>
        <dbReference type="SAM" id="Phobius"/>
    </source>
</evidence>
<organism evidence="2 3">
    <name type="scientific">Calycina marina</name>
    <dbReference type="NCBI Taxonomy" id="1763456"/>
    <lineage>
        <taxon>Eukaryota</taxon>
        <taxon>Fungi</taxon>
        <taxon>Dikarya</taxon>
        <taxon>Ascomycota</taxon>
        <taxon>Pezizomycotina</taxon>
        <taxon>Leotiomycetes</taxon>
        <taxon>Helotiales</taxon>
        <taxon>Pezizellaceae</taxon>
        <taxon>Calycina</taxon>
    </lineage>
</organism>
<comment type="caution">
    <text evidence="2">The sequence shown here is derived from an EMBL/GenBank/DDBJ whole genome shotgun (WGS) entry which is preliminary data.</text>
</comment>
<dbReference type="AlphaFoldDB" id="A0A9P7YUA4"/>
<dbReference type="EMBL" id="MU254865">
    <property type="protein sequence ID" value="KAG9239827.1"/>
    <property type="molecule type" value="Genomic_DNA"/>
</dbReference>
<evidence type="ECO:0000313" key="3">
    <source>
        <dbReference type="Proteomes" id="UP000887226"/>
    </source>
</evidence>
<proteinExistence type="predicted"/>
<keyword evidence="1" id="KW-0812">Transmembrane</keyword>
<name>A0A9P7YUA4_9HELO</name>
<keyword evidence="3" id="KW-1185">Reference proteome</keyword>
<keyword evidence="1" id="KW-0472">Membrane</keyword>
<evidence type="ECO:0000313" key="2">
    <source>
        <dbReference type="EMBL" id="KAG9239827.1"/>
    </source>
</evidence>
<reference evidence="2" key="1">
    <citation type="journal article" date="2021" name="IMA Fungus">
        <title>Genomic characterization of three marine fungi, including Emericellopsis atlantica sp. nov. with signatures of a generalist lifestyle and marine biomass degradation.</title>
        <authorList>
            <person name="Hagestad O.C."/>
            <person name="Hou L."/>
            <person name="Andersen J.H."/>
            <person name="Hansen E.H."/>
            <person name="Altermark B."/>
            <person name="Li C."/>
            <person name="Kuhnert E."/>
            <person name="Cox R.J."/>
            <person name="Crous P.W."/>
            <person name="Spatafora J.W."/>
            <person name="Lail K."/>
            <person name="Amirebrahimi M."/>
            <person name="Lipzen A."/>
            <person name="Pangilinan J."/>
            <person name="Andreopoulos W."/>
            <person name="Hayes R.D."/>
            <person name="Ng V."/>
            <person name="Grigoriev I.V."/>
            <person name="Jackson S.A."/>
            <person name="Sutton T.D.S."/>
            <person name="Dobson A.D.W."/>
            <person name="Rama T."/>
        </authorList>
    </citation>
    <scope>NUCLEOTIDE SEQUENCE</scope>
    <source>
        <strain evidence="2">TRa3180A</strain>
    </source>
</reference>
<protein>
    <submittedName>
        <fullName evidence="2">Uncharacterized protein</fullName>
    </submittedName>
</protein>
<gene>
    <name evidence="2" type="ORF">BJ878DRAFT_548089</name>
</gene>